<keyword evidence="2" id="KW-1185">Reference proteome</keyword>
<protein>
    <submittedName>
        <fullName evidence="1">Uncharacterized protein</fullName>
    </submittedName>
</protein>
<gene>
    <name evidence="1" type="ORF">NZH93_34660</name>
</gene>
<evidence type="ECO:0000313" key="2">
    <source>
        <dbReference type="Proteomes" id="UP001141259"/>
    </source>
</evidence>
<organism evidence="1 2">
    <name type="scientific">Umezawaea endophytica</name>
    <dbReference type="NCBI Taxonomy" id="1654476"/>
    <lineage>
        <taxon>Bacteria</taxon>
        <taxon>Bacillati</taxon>
        <taxon>Actinomycetota</taxon>
        <taxon>Actinomycetes</taxon>
        <taxon>Pseudonocardiales</taxon>
        <taxon>Pseudonocardiaceae</taxon>
        <taxon>Umezawaea</taxon>
    </lineage>
</organism>
<dbReference type="RefSeq" id="WP_259627506.1">
    <property type="nucleotide sequence ID" value="NZ_JANYMP010000021.1"/>
</dbReference>
<evidence type="ECO:0000313" key="1">
    <source>
        <dbReference type="EMBL" id="MCS7482022.1"/>
    </source>
</evidence>
<dbReference type="EMBL" id="JANYMP010000021">
    <property type="protein sequence ID" value="MCS7482022.1"/>
    <property type="molecule type" value="Genomic_DNA"/>
</dbReference>
<dbReference type="Proteomes" id="UP001141259">
    <property type="component" value="Unassembled WGS sequence"/>
</dbReference>
<sequence>MIPAGHVAWNTIEGIPLLKKIGTVVAATATGLVVLGGMASASEAGCGATCRADDAIGQGDSVHQGKHRQVGLVNVNDTSVAENVNVVGAVCDNNISVLGVQVPIEDVANGITVPVGSPGHTEAISASPDFCSMSGIIHQ</sequence>
<name>A0A9X2VTH4_9PSEU</name>
<reference evidence="1" key="1">
    <citation type="submission" date="2022-08" db="EMBL/GenBank/DDBJ databases">
        <authorList>
            <person name="Tistechok S."/>
            <person name="Samborskyy M."/>
            <person name="Roman I."/>
        </authorList>
    </citation>
    <scope>NUCLEOTIDE SEQUENCE</scope>
    <source>
        <strain evidence="1">DSM 103496</strain>
    </source>
</reference>
<dbReference type="AlphaFoldDB" id="A0A9X2VTH4"/>
<proteinExistence type="predicted"/>
<comment type="caution">
    <text evidence="1">The sequence shown here is derived from an EMBL/GenBank/DDBJ whole genome shotgun (WGS) entry which is preliminary data.</text>
</comment>
<accession>A0A9X2VTH4</accession>